<comment type="similarity">
    <text evidence="1">Belongs to the short-chain dehydrogenases/reductases (SDR) family.</text>
</comment>
<dbReference type="PANTHER" id="PTHR43976:SF16">
    <property type="entry name" value="SHORT-CHAIN DEHYDROGENASE_REDUCTASE FAMILY PROTEIN"/>
    <property type="match status" value="1"/>
</dbReference>
<keyword evidence="2" id="KW-0560">Oxidoreductase</keyword>
<dbReference type="InterPro" id="IPR002347">
    <property type="entry name" value="SDR_fam"/>
</dbReference>
<feature type="region of interest" description="Disordered" evidence="3">
    <location>
        <begin position="224"/>
        <end position="298"/>
    </location>
</feature>
<organism evidence="4 5">
    <name type="scientific">Mesorhizobium escarrei</name>
    <dbReference type="NCBI Taxonomy" id="666018"/>
    <lineage>
        <taxon>Bacteria</taxon>
        <taxon>Pseudomonadati</taxon>
        <taxon>Pseudomonadota</taxon>
        <taxon>Alphaproteobacteria</taxon>
        <taxon>Hyphomicrobiales</taxon>
        <taxon>Phyllobacteriaceae</taxon>
        <taxon>Mesorhizobium</taxon>
    </lineage>
</organism>
<dbReference type="InterPro" id="IPR051911">
    <property type="entry name" value="SDR_oxidoreductase"/>
</dbReference>
<dbReference type="PRINTS" id="PR00081">
    <property type="entry name" value="GDHRDH"/>
</dbReference>
<dbReference type="Gene3D" id="3.40.50.720">
    <property type="entry name" value="NAD(P)-binding Rossmann-like Domain"/>
    <property type="match status" value="1"/>
</dbReference>
<proteinExistence type="inferred from homology"/>
<evidence type="ECO:0000256" key="2">
    <source>
        <dbReference type="ARBA" id="ARBA00023002"/>
    </source>
</evidence>
<reference evidence="4 5" key="1">
    <citation type="submission" date="2022-03" db="EMBL/GenBank/DDBJ databases">
        <authorList>
            <person name="Brunel B."/>
        </authorList>
    </citation>
    <scope>NUCLEOTIDE SEQUENCE [LARGE SCALE GENOMIC DNA]</scope>
    <source>
        <strain evidence="4">STM5069sample</strain>
    </source>
</reference>
<dbReference type="Pfam" id="PF00106">
    <property type="entry name" value="adh_short"/>
    <property type="match status" value="1"/>
</dbReference>
<keyword evidence="5" id="KW-1185">Reference proteome</keyword>
<dbReference type="SUPFAM" id="SSF51735">
    <property type="entry name" value="NAD(P)-binding Rossmann-fold domains"/>
    <property type="match status" value="1"/>
</dbReference>
<evidence type="ECO:0000256" key="3">
    <source>
        <dbReference type="SAM" id="MobiDB-lite"/>
    </source>
</evidence>
<feature type="compositionally biased region" description="Basic and acidic residues" evidence="3">
    <location>
        <begin position="260"/>
        <end position="273"/>
    </location>
</feature>
<dbReference type="InterPro" id="IPR036291">
    <property type="entry name" value="NAD(P)-bd_dom_sf"/>
</dbReference>
<evidence type="ECO:0008006" key="6">
    <source>
        <dbReference type="Google" id="ProtNLM"/>
    </source>
</evidence>
<accession>A0ABM9EFI2</accession>
<feature type="compositionally biased region" description="Basic and acidic residues" evidence="3">
    <location>
        <begin position="287"/>
        <end position="298"/>
    </location>
</feature>
<evidence type="ECO:0000313" key="4">
    <source>
        <dbReference type="EMBL" id="CAH2407560.1"/>
    </source>
</evidence>
<dbReference type="Proteomes" id="UP001153050">
    <property type="component" value="Unassembled WGS sequence"/>
</dbReference>
<dbReference type="InterPro" id="IPR006311">
    <property type="entry name" value="TAT_signal"/>
</dbReference>
<feature type="compositionally biased region" description="Basic residues" evidence="3">
    <location>
        <begin position="241"/>
        <end position="255"/>
    </location>
</feature>
<gene>
    <name evidence="4" type="ORF">MES5069_60172</name>
</gene>
<evidence type="ECO:0000313" key="5">
    <source>
        <dbReference type="Proteomes" id="UP001153050"/>
    </source>
</evidence>
<dbReference type="PANTHER" id="PTHR43976">
    <property type="entry name" value="SHORT CHAIN DEHYDROGENASE"/>
    <property type="match status" value="1"/>
</dbReference>
<dbReference type="EMBL" id="CAKXZT010000157">
    <property type="protein sequence ID" value="CAH2407560.1"/>
    <property type="molecule type" value="Genomic_DNA"/>
</dbReference>
<comment type="caution">
    <text evidence="4">The sequence shown here is derived from an EMBL/GenBank/DDBJ whole genome shotgun (WGS) entry which is preliminary data.</text>
</comment>
<evidence type="ECO:0000256" key="1">
    <source>
        <dbReference type="ARBA" id="ARBA00006484"/>
    </source>
</evidence>
<sequence>MVQIFERTFSNVTSSMPVPTPSSSELSAGVKVMPGGRHISRRNAIKTGAALAAVAAAPAFAQPAVSAPKVVLITGSSSGFGRLIAEGFAGSGRRVVATMRDVGERNAQAAADLGALASNGLPLDVVEIDVLSDESVTAGVARAAALAGRIDILVNNAGIAVPGPVELQPLSYFASNIDTNMGGALRMCRAVLPVMRAQGGWHHHPDVERARPRHRSDARRLLRVETGGGGGGRRTGLRSGGIKHRGHDRAARRRLSNQVPRERQALLASHDRPAGPTEPGGACCLSDAHRGDADGSGA</sequence>
<name>A0ABM9EFI2_9HYPH</name>
<dbReference type="PROSITE" id="PS51318">
    <property type="entry name" value="TAT"/>
    <property type="match status" value="1"/>
</dbReference>
<protein>
    <recommendedName>
        <fullName evidence="6">SDR family NAD(P)-dependent oxidoreductase</fullName>
    </recommendedName>
</protein>